<sequence>MKYSPAGRPSAKDMLPDPTTISSYVGSKARKILESLLEEIRPILRMNGSGITHDFWEEKYTKISCLGCTVHYMYWNSELRERLLLSSEWDSVDWKTCPVVQKSIFRKLQKNGLEEEDLKLCTFVTDQGGNIKVAFRDSDFERINCAGHLLNTCLQACFKTEAKSQFPMPAEAVPTLFIINQLKSLVTHCKQGARIPRSRCWLQS</sequence>
<dbReference type="EMBL" id="BDGG01000002">
    <property type="protein sequence ID" value="GAU93452.1"/>
    <property type="molecule type" value="Genomic_DNA"/>
</dbReference>
<dbReference type="AlphaFoldDB" id="A0A1D1V0I1"/>
<name>A0A1D1V0I1_RAMVA</name>
<protein>
    <submittedName>
        <fullName evidence="1">Uncharacterized protein</fullName>
    </submittedName>
</protein>
<dbReference type="InterPro" id="IPR012337">
    <property type="entry name" value="RNaseH-like_sf"/>
</dbReference>
<dbReference type="OrthoDB" id="10047691at2759"/>
<reference evidence="1 2" key="1">
    <citation type="journal article" date="2016" name="Nat. Commun.">
        <title>Extremotolerant tardigrade genome and improved radiotolerance of human cultured cells by tardigrade-unique protein.</title>
        <authorList>
            <person name="Hashimoto T."/>
            <person name="Horikawa D.D."/>
            <person name="Saito Y."/>
            <person name="Kuwahara H."/>
            <person name="Kozuka-Hata H."/>
            <person name="Shin-I T."/>
            <person name="Minakuchi Y."/>
            <person name="Ohishi K."/>
            <person name="Motoyama A."/>
            <person name="Aizu T."/>
            <person name="Enomoto A."/>
            <person name="Kondo K."/>
            <person name="Tanaka S."/>
            <person name="Hara Y."/>
            <person name="Koshikawa S."/>
            <person name="Sagara H."/>
            <person name="Miura T."/>
            <person name="Yokobori S."/>
            <person name="Miyagawa K."/>
            <person name="Suzuki Y."/>
            <person name="Kubo T."/>
            <person name="Oyama M."/>
            <person name="Kohara Y."/>
            <person name="Fujiyama A."/>
            <person name="Arakawa K."/>
            <person name="Katayama T."/>
            <person name="Toyoda A."/>
            <person name="Kunieda T."/>
        </authorList>
    </citation>
    <scope>NUCLEOTIDE SEQUENCE [LARGE SCALE GENOMIC DNA]</scope>
    <source>
        <strain evidence="1 2">YOKOZUNA-1</strain>
    </source>
</reference>
<evidence type="ECO:0000313" key="2">
    <source>
        <dbReference type="Proteomes" id="UP000186922"/>
    </source>
</evidence>
<gene>
    <name evidence="1" type="primary">RvY_05390</name>
    <name evidence="1" type="synonym">RvY_05390.1</name>
    <name evidence="1" type="ORF">RvY_05390-1</name>
</gene>
<dbReference type="Proteomes" id="UP000186922">
    <property type="component" value="Unassembled WGS sequence"/>
</dbReference>
<accession>A0A1D1V0I1</accession>
<proteinExistence type="predicted"/>
<dbReference type="SUPFAM" id="SSF53098">
    <property type="entry name" value="Ribonuclease H-like"/>
    <property type="match status" value="1"/>
</dbReference>
<evidence type="ECO:0000313" key="1">
    <source>
        <dbReference type="EMBL" id="GAU93452.1"/>
    </source>
</evidence>
<keyword evidence="2" id="KW-1185">Reference proteome</keyword>
<comment type="caution">
    <text evidence="1">The sequence shown here is derived from an EMBL/GenBank/DDBJ whole genome shotgun (WGS) entry which is preliminary data.</text>
</comment>
<organism evidence="1 2">
    <name type="scientific">Ramazzottius varieornatus</name>
    <name type="common">Water bear</name>
    <name type="synonym">Tardigrade</name>
    <dbReference type="NCBI Taxonomy" id="947166"/>
    <lineage>
        <taxon>Eukaryota</taxon>
        <taxon>Metazoa</taxon>
        <taxon>Ecdysozoa</taxon>
        <taxon>Tardigrada</taxon>
        <taxon>Eutardigrada</taxon>
        <taxon>Parachela</taxon>
        <taxon>Hypsibioidea</taxon>
        <taxon>Ramazzottiidae</taxon>
        <taxon>Ramazzottius</taxon>
    </lineage>
</organism>